<dbReference type="EMBL" id="FJVC01000508">
    <property type="protein sequence ID" value="CZT51777.1"/>
    <property type="molecule type" value="Genomic_DNA"/>
</dbReference>
<dbReference type="Proteomes" id="UP000177625">
    <property type="component" value="Unassembled WGS sequence"/>
</dbReference>
<feature type="region of interest" description="Disordered" evidence="1">
    <location>
        <begin position="1"/>
        <end position="64"/>
    </location>
</feature>
<feature type="compositionally biased region" description="Polar residues" evidence="1">
    <location>
        <begin position="652"/>
        <end position="665"/>
    </location>
</feature>
<dbReference type="SUPFAM" id="SSF52540">
    <property type="entry name" value="P-loop containing nucleoside triphosphate hydrolases"/>
    <property type="match status" value="1"/>
</dbReference>
<evidence type="ECO:0000256" key="1">
    <source>
        <dbReference type="SAM" id="MobiDB-lite"/>
    </source>
</evidence>
<proteinExistence type="predicted"/>
<sequence>MATQTTDDARKRSFRLQDSPRAVNEYRTTARSDTSSEDDEPPRRSSRYKNASTPTPGIVQPIAPQSVFTSGPYLTRVFGSIPTTPATTAALSITLPASSTTMGPEAFKAGPKKNDSDEQRELSAHLAMLRSVSGHQEEQNELAGSPIFTMPVLQHFKASFSQYGFLAGNTDILDQISASGTDTTALPTNLDPRIFFNIAAPSSAFICGSQGSGKSHTLSCLLENCLLSSSVNKLDSPLSGLVFHYDSFTSDFSGTPCEVAHLSSNFDMKVRIICSPSNIQTIKRTYLGLNVEVEPLKISQNDLNTKRMLDLMAVNTEDGRMPLYLHEITRILRDMRVLQQQIGGSFNYAEFKRQIELSPMTPAQKAPLTQRLDTLESFMPRSQTGAKDKQVMNHSNVDGNDWTIKAGYLTIVDLSCPCVTSEAACALFNMCLSLFLEQKTTIGRVIALDEAHKYMNAGSEASALTNTLLSSIRLQRHLGTRVFISTQEPSISPKLLDLCSITIVHRFTSPDWLRCLRSHLAALDNEDGLTTNPKLKLNNVFNQIVQLKVGQALLFAPSAIVGVEKIIDKKSGKTSSEIKKLGIEFLKVKIRDRVTADGVAKKGASLFSESASVAVVSGGFNSISPVTASMFGVPAKAFGGKHVSGRGLINRKNAQSASTTNSPSTPFKGAAAANSNGSFEIDTKAPSVFGSKRRNVD</sequence>
<dbReference type="AlphaFoldDB" id="A0A1E1MRQ5"/>
<evidence type="ECO:0008006" key="4">
    <source>
        <dbReference type="Google" id="ProtNLM"/>
    </source>
</evidence>
<accession>A0A1E1MRQ5</accession>
<reference evidence="3" key="1">
    <citation type="submission" date="2016-03" db="EMBL/GenBank/DDBJ databases">
        <authorList>
            <person name="Guldener U."/>
        </authorList>
    </citation>
    <scope>NUCLEOTIDE SEQUENCE [LARGE SCALE GENOMIC DNA]</scope>
</reference>
<protein>
    <recommendedName>
        <fullName evidence="4">AAA+ ATPase domain-containing protein</fullName>
    </recommendedName>
</protein>
<organism evidence="2 3">
    <name type="scientific">Rhynchosporium secalis</name>
    <name type="common">Barley scald fungus</name>
    <dbReference type="NCBI Taxonomy" id="38038"/>
    <lineage>
        <taxon>Eukaryota</taxon>
        <taxon>Fungi</taxon>
        <taxon>Dikarya</taxon>
        <taxon>Ascomycota</taxon>
        <taxon>Pezizomycotina</taxon>
        <taxon>Leotiomycetes</taxon>
        <taxon>Helotiales</taxon>
        <taxon>Ploettnerulaceae</taxon>
        <taxon>Rhynchosporium</taxon>
    </lineage>
</organism>
<evidence type="ECO:0000313" key="3">
    <source>
        <dbReference type="Proteomes" id="UP000177625"/>
    </source>
</evidence>
<name>A0A1E1MRQ5_RHYSE</name>
<keyword evidence="3" id="KW-1185">Reference proteome</keyword>
<dbReference type="Gene3D" id="3.40.50.300">
    <property type="entry name" value="P-loop containing nucleotide triphosphate hydrolases"/>
    <property type="match status" value="1"/>
</dbReference>
<evidence type="ECO:0000313" key="2">
    <source>
        <dbReference type="EMBL" id="CZT51777.1"/>
    </source>
</evidence>
<gene>
    <name evidence="2" type="ORF">RSE6_12969</name>
</gene>
<feature type="region of interest" description="Disordered" evidence="1">
    <location>
        <begin position="652"/>
        <end position="697"/>
    </location>
</feature>
<dbReference type="InterPro" id="IPR027417">
    <property type="entry name" value="P-loop_NTPase"/>
</dbReference>